<dbReference type="InterPro" id="IPR016166">
    <property type="entry name" value="FAD-bd_PCMH"/>
</dbReference>
<dbReference type="RefSeq" id="WP_154729023.1">
    <property type="nucleotide sequence ID" value="NZ_SZYE01000039.1"/>
</dbReference>
<protein>
    <submittedName>
        <fullName evidence="3">FAD-binding protein</fullName>
    </submittedName>
</protein>
<dbReference type="InterPro" id="IPR016171">
    <property type="entry name" value="Vanillyl_alc_oxidase_C-sub2"/>
</dbReference>
<dbReference type="InterPro" id="IPR036318">
    <property type="entry name" value="FAD-bd_PCMH-like_sf"/>
</dbReference>
<gene>
    <name evidence="3" type="ORF">FA014_07230</name>
</gene>
<dbReference type="Proteomes" id="UP000308121">
    <property type="component" value="Unassembled WGS sequence"/>
</dbReference>
<sequence>MSLTTWAGNRTYAAARVHEPRTVEEVQEVVAAARHVRALGTRHCFNDLADTPHDLVRLDGLDPAVEVDAAARTVTVSGGTRYGALARELHPRGWALHNLASLPHISVAGAVATATHGSGDRSRNLAAAVAGLDLVTADGTLRHLARGDADFDGAVVALGALGVVVRMTLDVEPTYDVAQEVHTDLPWDAVLEHLDEITGSADSVSLFTDWSAAGVRQVWRKTRVAPGAAYEPRADLFGARPAPGPLHPLPGIDPVNCTQQLGVPGPWHERLPHFRLEFTPSNGDELQSEYLVPRAHAVAAIEALRGLGDLVAPLLQVAEIRTIAGDDLWLSTAEGGDRVGLHFTWLPRQAEVEAVLPRIEAALAPFGARPHWGKLFDAVGGPGADPRELYPRLDDFRALVARTDPEGTFRNAFVDRHVLGLG</sequence>
<dbReference type="InterPro" id="IPR010031">
    <property type="entry name" value="FAD_lactone_oxidase-like"/>
</dbReference>
<comment type="caution">
    <text evidence="3">The sequence shown here is derived from an EMBL/GenBank/DDBJ whole genome shotgun (WGS) entry which is preliminary data.</text>
</comment>
<dbReference type="Gene3D" id="1.10.45.10">
    <property type="entry name" value="Vanillyl-alcohol Oxidase, Chain A, domain 4"/>
    <property type="match status" value="1"/>
</dbReference>
<proteinExistence type="predicted"/>
<dbReference type="InterPro" id="IPR016169">
    <property type="entry name" value="FAD-bd_PCMH_sub2"/>
</dbReference>
<dbReference type="Gene3D" id="3.30.70.2530">
    <property type="match status" value="1"/>
</dbReference>
<dbReference type="PANTHER" id="PTHR43762">
    <property type="entry name" value="L-GULONOLACTONE OXIDASE"/>
    <property type="match status" value="1"/>
</dbReference>
<dbReference type="Gene3D" id="3.30.70.2520">
    <property type="match status" value="1"/>
</dbReference>
<dbReference type="PROSITE" id="PS51387">
    <property type="entry name" value="FAD_PCMH"/>
    <property type="match status" value="1"/>
</dbReference>
<evidence type="ECO:0000313" key="3">
    <source>
        <dbReference type="EMBL" id="TKR24197.1"/>
    </source>
</evidence>
<dbReference type="Pfam" id="PF04030">
    <property type="entry name" value="ALO"/>
    <property type="match status" value="1"/>
</dbReference>
<name>A0A7Z8NR26_9CELL</name>
<dbReference type="PIRSF" id="PIRSF000136">
    <property type="entry name" value="LGO_GLO"/>
    <property type="match status" value="1"/>
</dbReference>
<dbReference type="GO" id="GO:0080049">
    <property type="term" value="F:L-gulono-1,4-lactone dehydrogenase activity"/>
    <property type="evidence" value="ECO:0007669"/>
    <property type="project" value="TreeGrafter"/>
</dbReference>
<dbReference type="GO" id="GO:0016020">
    <property type="term" value="C:membrane"/>
    <property type="evidence" value="ECO:0007669"/>
    <property type="project" value="InterPro"/>
</dbReference>
<dbReference type="AlphaFoldDB" id="A0A7Z8NR26"/>
<dbReference type="InterPro" id="IPR016167">
    <property type="entry name" value="FAD-bd_PCMH_sub1"/>
</dbReference>
<dbReference type="Gene3D" id="3.30.465.10">
    <property type="match status" value="1"/>
</dbReference>
<evidence type="ECO:0000259" key="2">
    <source>
        <dbReference type="PROSITE" id="PS51387"/>
    </source>
</evidence>
<dbReference type="SUPFAM" id="SSF56176">
    <property type="entry name" value="FAD-binding/transporter-associated domain-like"/>
    <property type="match status" value="1"/>
</dbReference>
<dbReference type="GO" id="GO:0071949">
    <property type="term" value="F:FAD binding"/>
    <property type="evidence" value="ECO:0007669"/>
    <property type="project" value="InterPro"/>
</dbReference>
<dbReference type="GO" id="GO:0003885">
    <property type="term" value="F:D-arabinono-1,4-lactone oxidase activity"/>
    <property type="evidence" value="ECO:0007669"/>
    <property type="project" value="InterPro"/>
</dbReference>
<organism evidence="3 4">
    <name type="scientific">Cellulomonas hominis</name>
    <dbReference type="NCBI Taxonomy" id="156981"/>
    <lineage>
        <taxon>Bacteria</taxon>
        <taxon>Bacillati</taxon>
        <taxon>Actinomycetota</taxon>
        <taxon>Actinomycetes</taxon>
        <taxon>Micrococcales</taxon>
        <taxon>Cellulomonadaceae</taxon>
        <taxon>Cellulomonas</taxon>
    </lineage>
</organism>
<keyword evidence="1" id="KW-0560">Oxidoreductase</keyword>
<dbReference type="OrthoDB" id="9800184at2"/>
<accession>A0A7Z8NR26</accession>
<dbReference type="InterPro" id="IPR007173">
    <property type="entry name" value="ALO_C"/>
</dbReference>
<dbReference type="InterPro" id="IPR006094">
    <property type="entry name" value="Oxid_FAD_bind_N"/>
</dbReference>
<dbReference type="EMBL" id="SZYE01000039">
    <property type="protein sequence ID" value="TKR24197.1"/>
    <property type="molecule type" value="Genomic_DNA"/>
</dbReference>
<evidence type="ECO:0000256" key="1">
    <source>
        <dbReference type="ARBA" id="ARBA00023002"/>
    </source>
</evidence>
<dbReference type="Gene3D" id="3.30.43.10">
    <property type="entry name" value="Uridine Diphospho-n-acetylenolpyruvylglucosamine Reductase, domain 2"/>
    <property type="match status" value="1"/>
</dbReference>
<dbReference type="PANTHER" id="PTHR43762:SF1">
    <property type="entry name" value="D-ARABINONO-1,4-LACTONE OXIDASE"/>
    <property type="match status" value="1"/>
</dbReference>
<evidence type="ECO:0000313" key="4">
    <source>
        <dbReference type="Proteomes" id="UP000308121"/>
    </source>
</evidence>
<feature type="domain" description="FAD-binding PCMH-type" evidence="2">
    <location>
        <begin position="10"/>
        <end position="174"/>
    </location>
</feature>
<dbReference type="Pfam" id="PF01565">
    <property type="entry name" value="FAD_binding_4"/>
    <property type="match status" value="1"/>
</dbReference>
<reference evidence="3 4" key="1">
    <citation type="submission" date="2019-05" db="EMBL/GenBank/DDBJ databases">
        <title>Genome sequence of Cellulomonas hominis strain CS1.</title>
        <authorList>
            <person name="Belmont J."/>
            <person name="Maclea K.S."/>
        </authorList>
    </citation>
    <scope>NUCLEOTIDE SEQUENCE [LARGE SCALE GENOMIC DNA]</scope>
    <source>
        <strain evidence="3 4">CS1</strain>
    </source>
</reference>